<dbReference type="VEuPathDB" id="FungiDB:SCHCODRAFT_02705519"/>
<feature type="compositionally biased region" description="Polar residues" evidence="1">
    <location>
        <begin position="250"/>
        <end position="263"/>
    </location>
</feature>
<dbReference type="GeneID" id="9597909"/>
<dbReference type="KEGG" id="scm:SCHCO_02705519"/>
<feature type="compositionally biased region" description="Basic residues" evidence="1">
    <location>
        <begin position="237"/>
        <end position="249"/>
    </location>
</feature>
<gene>
    <name evidence="2" type="ORF">SCHCODRAFT_113146</name>
</gene>
<dbReference type="OrthoDB" id="2962802at2759"/>
<evidence type="ECO:0000313" key="2">
    <source>
        <dbReference type="EMBL" id="EFI92584.1"/>
    </source>
</evidence>
<evidence type="ECO:0000256" key="1">
    <source>
        <dbReference type="SAM" id="MobiDB-lite"/>
    </source>
</evidence>
<dbReference type="RefSeq" id="XP_003027487.1">
    <property type="nucleotide sequence ID" value="XM_003027441.1"/>
</dbReference>
<name>D8QH01_SCHCM</name>
<dbReference type="InParanoid" id="D8QH01"/>
<feature type="compositionally biased region" description="Low complexity" evidence="1">
    <location>
        <begin position="277"/>
        <end position="293"/>
    </location>
</feature>
<organism evidence="3">
    <name type="scientific">Schizophyllum commune (strain H4-8 / FGSC 9210)</name>
    <name type="common">Split gill fungus</name>
    <dbReference type="NCBI Taxonomy" id="578458"/>
    <lineage>
        <taxon>Eukaryota</taxon>
        <taxon>Fungi</taxon>
        <taxon>Dikarya</taxon>
        <taxon>Basidiomycota</taxon>
        <taxon>Agaricomycotina</taxon>
        <taxon>Agaricomycetes</taxon>
        <taxon>Agaricomycetidae</taxon>
        <taxon>Agaricales</taxon>
        <taxon>Schizophyllaceae</taxon>
        <taxon>Schizophyllum</taxon>
    </lineage>
</organism>
<reference evidence="2 3" key="1">
    <citation type="journal article" date="2010" name="Nat. Biotechnol.">
        <title>Genome sequence of the model mushroom Schizophyllum commune.</title>
        <authorList>
            <person name="Ohm R.A."/>
            <person name="de Jong J.F."/>
            <person name="Lugones L.G."/>
            <person name="Aerts A."/>
            <person name="Kothe E."/>
            <person name="Stajich J.E."/>
            <person name="de Vries R.P."/>
            <person name="Record E."/>
            <person name="Levasseur A."/>
            <person name="Baker S.E."/>
            <person name="Bartholomew K.A."/>
            <person name="Coutinho P.M."/>
            <person name="Erdmann S."/>
            <person name="Fowler T.J."/>
            <person name="Gathman A.C."/>
            <person name="Lombard V."/>
            <person name="Henrissat B."/>
            <person name="Knabe N."/>
            <person name="Kuees U."/>
            <person name="Lilly W.W."/>
            <person name="Lindquist E."/>
            <person name="Lucas S."/>
            <person name="Magnuson J.K."/>
            <person name="Piumi F."/>
            <person name="Raudaskoski M."/>
            <person name="Salamov A."/>
            <person name="Schmutz J."/>
            <person name="Schwarze F.W.M.R."/>
            <person name="vanKuyk P.A."/>
            <person name="Horton J.S."/>
            <person name="Grigoriev I.V."/>
            <person name="Woesten H.A.B."/>
        </authorList>
    </citation>
    <scope>NUCLEOTIDE SEQUENCE [LARGE SCALE GENOMIC DNA]</scope>
    <source>
        <strain evidence="3">H4-8 / FGSC 9210</strain>
    </source>
</reference>
<accession>D8QH01</accession>
<feature type="non-terminal residue" evidence="2">
    <location>
        <position position="404"/>
    </location>
</feature>
<dbReference type="AlphaFoldDB" id="D8QH01"/>
<sequence length="404" mass="45812">MPPSILSTSISTQKDLNALPIIHYRLVNFDAGYYRRQMEHFEYYWGLQKGELDLSTPLNHIQLRSDMAERMDRSEWTLLPTKKTLGAMNALSDFNKTASIHNRKRFTEELPEQEYEYEFVPLHIAKRDRPSMYLKRGSTIRTIKKAYSRVPRIRSRAHPLFVIFRIFDQILAGYTSLSQTKCDRLVRTVNDTLRRWVDSPPAEFLVGPADVWAEHRHPSSDDGSVARAKLSSCNPARTKRPTRAVRKSSHAPSPQPKTAQAKSSIYDYMRSPPSLPKSPALPRSARASDSGSSDSAVDVVFSAVDLRSWLDSISPTSKTRRALPPISSVDSILARYRKEPARAPTDALRGTLLQRHGGLYGGGGYANCRYIYSSNDWAMHIYDQCLWSSNPPEAAQFDYVDLVT</sequence>
<feature type="region of interest" description="Disordered" evidence="1">
    <location>
        <begin position="216"/>
        <end position="293"/>
    </location>
</feature>
<dbReference type="Proteomes" id="UP000007431">
    <property type="component" value="Unassembled WGS sequence"/>
</dbReference>
<proteinExistence type="predicted"/>
<dbReference type="HOGENOM" id="CLU_681779_0_0_1"/>
<evidence type="ECO:0000313" key="3">
    <source>
        <dbReference type="Proteomes" id="UP000007431"/>
    </source>
</evidence>
<protein>
    <submittedName>
        <fullName evidence="2">Uncharacterized protein</fullName>
    </submittedName>
</protein>
<keyword evidence="3" id="KW-1185">Reference proteome</keyword>
<dbReference type="EMBL" id="GL377312">
    <property type="protein sequence ID" value="EFI92584.1"/>
    <property type="molecule type" value="Genomic_DNA"/>
</dbReference>